<gene>
    <name evidence="1" type="ORF">HPBE_LOCUS10606</name>
</gene>
<dbReference type="AlphaFoldDB" id="A0A183FRV8"/>
<proteinExistence type="predicted"/>
<accession>A0A3P8CC12</accession>
<organism evidence="2 3">
    <name type="scientific">Heligmosomoides polygyrus</name>
    <name type="common">Parasitic roundworm</name>
    <dbReference type="NCBI Taxonomy" id="6339"/>
    <lineage>
        <taxon>Eukaryota</taxon>
        <taxon>Metazoa</taxon>
        <taxon>Ecdysozoa</taxon>
        <taxon>Nematoda</taxon>
        <taxon>Chromadorea</taxon>
        <taxon>Rhabditida</taxon>
        <taxon>Rhabditina</taxon>
        <taxon>Rhabditomorpha</taxon>
        <taxon>Strongyloidea</taxon>
        <taxon>Heligmosomidae</taxon>
        <taxon>Heligmosomoides</taxon>
    </lineage>
</organism>
<evidence type="ECO:0000313" key="3">
    <source>
        <dbReference type="WBParaSite" id="HPBE_0001060501-mRNA-1"/>
    </source>
</evidence>
<name>A0A183FRV8_HELPZ</name>
<sequence length="107" mass="11954">MDETMCGPARWATGKCLFQAELNSDNRDEKTTGENETSRDAIIAAVIMGTSVRRKMGAVMEDSVINSFGERILEYEIGHNVIVFRKGNSHLISFYSGRAYAQIDFVL</sequence>
<keyword evidence="2" id="KW-1185">Reference proteome</keyword>
<accession>A0A183FRV8</accession>
<dbReference type="OrthoDB" id="418748at2759"/>
<dbReference type="EMBL" id="UZAH01026818">
    <property type="protein sequence ID" value="VDO85668.1"/>
    <property type="molecule type" value="Genomic_DNA"/>
</dbReference>
<evidence type="ECO:0000313" key="2">
    <source>
        <dbReference type="Proteomes" id="UP000050761"/>
    </source>
</evidence>
<dbReference type="Proteomes" id="UP000050761">
    <property type="component" value="Unassembled WGS sequence"/>
</dbReference>
<reference evidence="3" key="2">
    <citation type="submission" date="2019-09" db="UniProtKB">
        <authorList>
            <consortium name="WormBaseParasite"/>
        </authorList>
    </citation>
    <scope>IDENTIFICATION</scope>
</reference>
<evidence type="ECO:0000313" key="1">
    <source>
        <dbReference type="EMBL" id="VDO85668.1"/>
    </source>
</evidence>
<dbReference type="WBParaSite" id="HPBE_0001060501-mRNA-1">
    <property type="protein sequence ID" value="HPBE_0001060501-mRNA-1"/>
    <property type="gene ID" value="HPBE_0001060501"/>
</dbReference>
<protein>
    <submittedName>
        <fullName evidence="3">RNase H domain-containing protein</fullName>
    </submittedName>
</protein>
<reference evidence="1 2" key="1">
    <citation type="submission" date="2018-11" db="EMBL/GenBank/DDBJ databases">
        <authorList>
            <consortium name="Pathogen Informatics"/>
        </authorList>
    </citation>
    <scope>NUCLEOTIDE SEQUENCE [LARGE SCALE GENOMIC DNA]</scope>
</reference>